<reference evidence="2 3" key="1">
    <citation type="submission" date="2024-01" db="EMBL/GenBank/DDBJ databases">
        <title>Pedobacter sp. nov., isolated from oil-contaminated soil.</title>
        <authorList>
            <person name="Le N.T.T."/>
        </authorList>
    </citation>
    <scope>NUCLEOTIDE SEQUENCE [LARGE SCALE GENOMIC DNA]</scope>
    <source>
        <strain evidence="2 3">VNH31</strain>
    </source>
</reference>
<protein>
    <recommendedName>
        <fullName evidence="4">DUF3575 domain-containing protein</fullName>
    </recommendedName>
</protein>
<feature type="compositionally biased region" description="Basic and acidic residues" evidence="1">
    <location>
        <begin position="203"/>
        <end position="214"/>
    </location>
</feature>
<name>A0ABU7GYW2_9SPHI</name>
<dbReference type="Proteomes" id="UP001337681">
    <property type="component" value="Unassembled WGS sequence"/>
</dbReference>
<gene>
    <name evidence="2" type="ORF">VRU49_02180</name>
</gene>
<evidence type="ECO:0008006" key="4">
    <source>
        <dbReference type="Google" id="ProtNLM"/>
    </source>
</evidence>
<evidence type="ECO:0000256" key="1">
    <source>
        <dbReference type="SAM" id="MobiDB-lite"/>
    </source>
</evidence>
<feature type="region of interest" description="Disordered" evidence="1">
    <location>
        <begin position="184"/>
        <end position="214"/>
    </location>
</feature>
<sequence length="396" mass="44481">MNKPQIQKPLVLILLLVLSMGLVFAQPSSRFVVKMSDGTTHDLNLAGAFIREDRSLAIFANTKGSISHNFQIRIKPTTNEIESFTKGKYLFNSSSRLLDFIPGGPSTDYETEAYYSQITNEKISQEWMSAVSPEFGFIEIESITGDRVKGKFYCEVIQQLPVKGAKKTMEGTFDVAIIKVDTKTQNTGQTSIPSNPSVSPVAKEQEGSPSKHSEREPLIGFYDVQFALSAITSGDMGIDVDFGTTLVNFPYDKNNDVRATIELHYDYARQKFSTMQTRRNHLYARLRPFTFGPNSETSAENILAMFIGGIYADLGYTSGYYYTVNNIGERQAPDYNADGLFWGIGWNLIWRGEKRWGANVGFGSKRYSIELPNGSENKYKTRLITLGVVRNLLWKD</sequence>
<organism evidence="2 3">
    <name type="scientific">Pedobacter flavus</name>
    <dbReference type="NCBI Taxonomy" id="3113906"/>
    <lineage>
        <taxon>Bacteria</taxon>
        <taxon>Pseudomonadati</taxon>
        <taxon>Bacteroidota</taxon>
        <taxon>Sphingobacteriia</taxon>
        <taxon>Sphingobacteriales</taxon>
        <taxon>Sphingobacteriaceae</taxon>
        <taxon>Pedobacter</taxon>
    </lineage>
</organism>
<comment type="caution">
    <text evidence="2">The sequence shown here is derived from an EMBL/GenBank/DDBJ whole genome shotgun (WGS) entry which is preliminary data.</text>
</comment>
<accession>A0ABU7GYW2</accession>
<dbReference type="EMBL" id="JAZDQU010000001">
    <property type="protein sequence ID" value="MEE1884217.1"/>
    <property type="molecule type" value="Genomic_DNA"/>
</dbReference>
<proteinExistence type="predicted"/>
<evidence type="ECO:0000313" key="2">
    <source>
        <dbReference type="EMBL" id="MEE1884217.1"/>
    </source>
</evidence>
<feature type="compositionally biased region" description="Polar residues" evidence="1">
    <location>
        <begin position="184"/>
        <end position="198"/>
    </location>
</feature>
<keyword evidence="3" id="KW-1185">Reference proteome</keyword>
<dbReference type="RefSeq" id="WP_330145134.1">
    <property type="nucleotide sequence ID" value="NZ_JAZDQU010000001.1"/>
</dbReference>
<evidence type="ECO:0000313" key="3">
    <source>
        <dbReference type="Proteomes" id="UP001337681"/>
    </source>
</evidence>